<proteinExistence type="predicted"/>
<reference evidence="1 2" key="1">
    <citation type="submission" date="2020-02" db="EMBL/GenBank/DDBJ databases">
        <authorList>
            <person name="Ferguson B K."/>
        </authorList>
    </citation>
    <scope>NUCLEOTIDE SEQUENCE [LARGE SCALE GENOMIC DNA]</scope>
</reference>
<accession>A0A6H5G4L4</accession>
<dbReference type="OrthoDB" id="6500128at2759"/>
<gene>
    <name evidence="1" type="ORF">NTEN_LOCUS3492</name>
</gene>
<evidence type="ECO:0000313" key="1">
    <source>
        <dbReference type="EMBL" id="CAA9997157.1"/>
    </source>
</evidence>
<dbReference type="AlphaFoldDB" id="A0A6H5G4L4"/>
<dbReference type="PANTHER" id="PTHR24221">
    <property type="entry name" value="ATP-BINDING CASSETTE SUB-FAMILY B"/>
    <property type="match status" value="1"/>
</dbReference>
<dbReference type="InterPro" id="IPR039421">
    <property type="entry name" value="Type_1_exporter"/>
</dbReference>
<dbReference type="PANTHER" id="PTHR24221:SF503">
    <property type="entry name" value="MITOCHONDRIAL POTASSIUM CHANNEL ATP-BINDING SUBUNIT"/>
    <property type="match status" value="1"/>
</dbReference>
<dbReference type="GO" id="GO:0016020">
    <property type="term" value="C:membrane"/>
    <property type="evidence" value="ECO:0007669"/>
    <property type="project" value="TreeGrafter"/>
</dbReference>
<sequence>MKVSWLRSQIGLVTQEPILFDRSIRENIAYGSPVPEFVTDDQIFSAAKTANIHEFIVNLPQ</sequence>
<name>A0A6H5G4L4_9HEMI</name>
<dbReference type="InterPro" id="IPR027417">
    <property type="entry name" value="P-loop_NTPase"/>
</dbReference>
<dbReference type="Proteomes" id="UP000479000">
    <property type="component" value="Unassembled WGS sequence"/>
</dbReference>
<evidence type="ECO:0008006" key="3">
    <source>
        <dbReference type="Google" id="ProtNLM"/>
    </source>
</evidence>
<protein>
    <recommendedName>
        <fullName evidence="3">ABC transporter domain-containing protein</fullName>
    </recommendedName>
</protein>
<evidence type="ECO:0000313" key="2">
    <source>
        <dbReference type="Proteomes" id="UP000479000"/>
    </source>
</evidence>
<dbReference type="EMBL" id="CADCXU010005477">
    <property type="protein sequence ID" value="CAA9997157.1"/>
    <property type="molecule type" value="Genomic_DNA"/>
</dbReference>
<keyword evidence="2" id="KW-1185">Reference proteome</keyword>
<dbReference type="GO" id="GO:0042626">
    <property type="term" value="F:ATPase-coupled transmembrane transporter activity"/>
    <property type="evidence" value="ECO:0007669"/>
    <property type="project" value="TreeGrafter"/>
</dbReference>
<organism evidence="1 2">
    <name type="scientific">Nesidiocoris tenuis</name>
    <dbReference type="NCBI Taxonomy" id="355587"/>
    <lineage>
        <taxon>Eukaryota</taxon>
        <taxon>Metazoa</taxon>
        <taxon>Ecdysozoa</taxon>
        <taxon>Arthropoda</taxon>
        <taxon>Hexapoda</taxon>
        <taxon>Insecta</taxon>
        <taxon>Pterygota</taxon>
        <taxon>Neoptera</taxon>
        <taxon>Paraneoptera</taxon>
        <taxon>Hemiptera</taxon>
        <taxon>Heteroptera</taxon>
        <taxon>Panheteroptera</taxon>
        <taxon>Cimicomorpha</taxon>
        <taxon>Miridae</taxon>
        <taxon>Dicyphina</taxon>
        <taxon>Nesidiocoris</taxon>
    </lineage>
</organism>
<feature type="non-terminal residue" evidence="1">
    <location>
        <position position="61"/>
    </location>
</feature>
<dbReference type="Gene3D" id="3.40.50.300">
    <property type="entry name" value="P-loop containing nucleotide triphosphate hydrolases"/>
    <property type="match status" value="1"/>
</dbReference>
<dbReference type="SUPFAM" id="SSF52540">
    <property type="entry name" value="P-loop containing nucleoside triphosphate hydrolases"/>
    <property type="match status" value="1"/>
</dbReference>